<sequence>MAEDRLARLEHLFAHKWLSDGEYALLRAAMTKSPPEERPEATMSERYGVAAAELENVSFALNDAAKSKLAKPKKSHRGPQRCSLCHKLRKQHKCTGVPCPDASVCGVTRLHSSGCETAAAPAARSSRPSKRSTSASASSSASASASASVSKPPPATAMAFKALPATEALPSVNPLPPVKALPSPRDLPPTPAAQPDIVFQLAAYGIDLDDTTAALELPSPQLAAKSAFCSFPALSSLSSDLLDLEPKSVSIAAPAPAARALKPDLDLSERMSAIEATVTQFASQIVVPCPVVHAGNHAVATSALAVDNSLFVALDSGEVVSIFVVNFVPGPAADANAKVVHTYRNWVFDLRRAV</sequence>
<evidence type="ECO:0000256" key="1">
    <source>
        <dbReference type="SAM" id="MobiDB-lite"/>
    </source>
</evidence>
<dbReference type="EMBL" id="GL349441">
    <property type="protein sequence ID" value="KNC56282.1"/>
    <property type="molecule type" value="Genomic_DNA"/>
</dbReference>
<reference evidence="2 3" key="1">
    <citation type="submission" date="2010-05" db="EMBL/GenBank/DDBJ databases">
        <title>The Genome Sequence of Thecamonas trahens ATCC 50062.</title>
        <authorList>
            <consortium name="The Broad Institute Genome Sequencing Platform"/>
            <person name="Russ C."/>
            <person name="Cuomo C."/>
            <person name="Shea T."/>
            <person name="Young S.K."/>
            <person name="Zeng Q."/>
            <person name="Koehrsen M."/>
            <person name="Haas B."/>
            <person name="Borodovsky M."/>
            <person name="Guigo R."/>
            <person name="Alvarado L."/>
            <person name="Berlin A."/>
            <person name="Bochicchio J."/>
            <person name="Borenstein D."/>
            <person name="Chapman S."/>
            <person name="Chen Z."/>
            <person name="Freedman E."/>
            <person name="Gellesch M."/>
            <person name="Goldberg J."/>
            <person name="Griggs A."/>
            <person name="Gujja S."/>
            <person name="Heilman E."/>
            <person name="Heiman D."/>
            <person name="Hepburn T."/>
            <person name="Howarth C."/>
            <person name="Jen D."/>
            <person name="Larson L."/>
            <person name="Mehta T."/>
            <person name="Park D."/>
            <person name="Pearson M."/>
            <person name="Roberts A."/>
            <person name="Saif S."/>
            <person name="Shenoy N."/>
            <person name="Sisk P."/>
            <person name="Stolte C."/>
            <person name="Sykes S."/>
            <person name="Thomson T."/>
            <person name="Walk T."/>
            <person name="White J."/>
            <person name="Yandava C."/>
            <person name="Burger G."/>
            <person name="Gray M.W."/>
            <person name="Holland P.W.H."/>
            <person name="King N."/>
            <person name="Lang F.B.F."/>
            <person name="Roger A.J."/>
            <person name="Ruiz-Trillo I."/>
            <person name="Lander E."/>
            <person name="Nusbaum C."/>
        </authorList>
    </citation>
    <scope>NUCLEOTIDE SEQUENCE [LARGE SCALE GENOMIC DNA]</scope>
    <source>
        <strain evidence="2 3">ATCC 50062</strain>
    </source>
</reference>
<dbReference type="AlphaFoldDB" id="A0A0L0DVS5"/>
<feature type="region of interest" description="Disordered" evidence="1">
    <location>
        <begin position="119"/>
        <end position="153"/>
    </location>
</feature>
<gene>
    <name evidence="2" type="ORF">AMSG_02251</name>
</gene>
<keyword evidence="3" id="KW-1185">Reference proteome</keyword>
<feature type="compositionally biased region" description="Low complexity" evidence="1">
    <location>
        <begin position="119"/>
        <end position="150"/>
    </location>
</feature>
<evidence type="ECO:0000313" key="2">
    <source>
        <dbReference type="EMBL" id="KNC56282.1"/>
    </source>
</evidence>
<accession>A0A0L0DVS5</accession>
<dbReference type="RefSeq" id="XP_013760801.1">
    <property type="nucleotide sequence ID" value="XM_013905347.1"/>
</dbReference>
<dbReference type="GeneID" id="25561940"/>
<evidence type="ECO:0000313" key="3">
    <source>
        <dbReference type="Proteomes" id="UP000054408"/>
    </source>
</evidence>
<organism evidence="2 3">
    <name type="scientific">Thecamonas trahens ATCC 50062</name>
    <dbReference type="NCBI Taxonomy" id="461836"/>
    <lineage>
        <taxon>Eukaryota</taxon>
        <taxon>Apusozoa</taxon>
        <taxon>Apusomonadida</taxon>
        <taxon>Apusomonadidae</taxon>
        <taxon>Thecamonas</taxon>
    </lineage>
</organism>
<protein>
    <submittedName>
        <fullName evidence="2">Uncharacterized protein</fullName>
    </submittedName>
</protein>
<proteinExistence type="predicted"/>
<name>A0A0L0DVS5_THETB</name>
<dbReference type="Proteomes" id="UP000054408">
    <property type="component" value="Unassembled WGS sequence"/>
</dbReference>